<proteinExistence type="inferred from homology"/>
<evidence type="ECO:0000313" key="9">
    <source>
        <dbReference type="EMBL" id="ODV71499.1"/>
    </source>
</evidence>
<sequence length="131" mass="14656">MALLSNSEFLQAAAKLFASAQETRSSLYITQKRLNVEDPVEDEDSKSQVSQFLSQPPLLAVSKITKPTKTYPILIRITDGAKDKSKKQKISTQVEPEHLSKFWREYSSVVKSGATGLKKKEKGKKKKKSAK</sequence>
<dbReference type="Gene3D" id="3.30.720.10">
    <property type="entry name" value="Signal recognition particle alu RNA binding heterodimer, srp9/1"/>
    <property type="match status" value="1"/>
</dbReference>
<evidence type="ECO:0000256" key="6">
    <source>
        <dbReference type="ARBA" id="ARBA00023274"/>
    </source>
</evidence>
<evidence type="ECO:0000313" key="8">
    <source>
        <dbReference type="EMBL" id="CEP25223.1"/>
    </source>
</evidence>
<protein>
    <recommendedName>
        <fullName evidence="7">Signal recognition particle subunit SRP14</fullName>
    </recommendedName>
    <alternativeName>
        <fullName evidence="7">Signal recognition particle 14 kDa protein</fullName>
    </alternativeName>
</protein>
<dbReference type="PANTHER" id="PTHR12013">
    <property type="entry name" value="SIGNAL RECOGNITION PARTICLE 14 KD PROTEIN"/>
    <property type="match status" value="1"/>
</dbReference>
<keyword evidence="4 7" id="KW-0694">RNA-binding</keyword>
<keyword evidence="11" id="KW-1185">Reference proteome</keyword>
<name>A0A0H5CA11_CYBJN</name>
<evidence type="ECO:0000256" key="2">
    <source>
        <dbReference type="ARBA" id="ARBA00010349"/>
    </source>
</evidence>
<accession>A0A0H5CA11</accession>
<evidence type="ECO:0000256" key="5">
    <source>
        <dbReference type="ARBA" id="ARBA00023135"/>
    </source>
</evidence>
<dbReference type="InterPro" id="IPR003210">
    <property type="entry name" value="Signal_recog_particle_SRP14"/>
</dbReference>
<evidence type="ECO:0000256" key="4">
    <source>
        <dbReference type="ARBA" id="ARBA00022884"/>
    </source>
</evidence>
<comment type="subunit">
    <text evidence="7">Component of a fungal signal recognition particle (SRP) complex that consists of a 7SL RNA molecule (scR1) and at least six protein subunits: SRP72, SRP68, SRP54, SEC65, SRP21 and SRP14.</text>
</comment>
<dbReference type="GO" id="GO:0005786">
    <property type="term" value="C:signal recognition particle, endoplasmic reticulum targeting"/>
    <property type="evidence" value="ECO:0007669"/>
    <property type="project" value="UniProtKB-UniRule"/>
</dbReference>
<evidence type="ECO:0000313" key="10">
    <source>
        <dbReference type="Proteomes" id="UP000038830"/>
    </source>
</evidence>
<dbReference type="SUPFAM" id="SSF54762">
    <property type="entry name" value="Signal recognition particle alu RNA binding heterodimer, SRP9/14"/>
    <property type="match status" value="1"/>
</dbReference>
<dbReference type="STRING" id="983966.A0A0H5CA11"/>
<dbReference type="Pfam" id="PF02290">
    <property type="entry name" value="SRP14"/>
    <property type="match status" value="1"/>
</dbReference>
<gene>
    <name evidence="8" type="ORF">BN1211_6241</name>
    <name evidence="9" type="ORF">CYBJADRAFT_175028</name>
</gene>
<organism evidence="8 10">
    <name type="scientific">Cyberlindnera jadinii (strain ATCC 18201 / CBS 1600 / BCRC 20928 / JCM 3617 / NBRC 0987 / NRRL Y-1542)</name>
    <name type="common">Torula yeast</name>
    <name type="synonym">Candida utilis</name>
    <dbReference type="NCBI Taxonomy" id="983966"/>
    <lineage>
        <taxon>Eukaryota</taxon>
        <taxon>Fungi</taxon>
        <taxon>Dikarya</taxon>
        <taxon>Ascomycota</taxon>
        <taxon>Saccharomycotina</taxon>
        <taxon>Saccharomycetes</taxon>
        <taxon>Phaffomycetales</taxon>
        <taxon>Phaffomycetaceae</taxon>
        <taxon>Cyberlindnera</taxon>
    </lineage>
</organism>
<evidence type="ECO:0000256" key="3">
    <source>
        <dbReference type="ARBA" id="ARBA00022490"/>
    </source>
</evidence>
<comment type="subcellular location">
    <subcellularLocation>
        <location evidence="1 7">Cytoplasm</location>
    </subcellularLocation>
</comment>
<dbReference type="GO" id="GO:0030942">
    <property type="term" value="F:endoplasmic reticulum signal peptide binding"/>
    <property type="evidence" value="ECO:0007669"/>
    <property type="project" value="UniProtKB-UniRule"/>
</dbReference>
<reference evidence="8" key="1">
    <citation type="submission" date="2014-12" db="EMBL/GenBank/DDBJ databases">
        <authorList>
            <person name="Jaenicke S."/>
        </authorList>
    </citation>
    <scope>NUCLEOTIDE SEQUENCE [LARGE SCALE GENOMIC DNA]</scope>
    <source>
        <strain evidence="8">CBS1600</strain>
    </source>
</reference>
<keyword evidence="5 7" id="KW-0733">Signal recognition particle</keyword>
<comment type="function">
    <text evidence="7">Component of the signal recognition particle (SRP) complex, a ribonucleoprotein complex that mediates the cotranslational targeting of secretory and membrane proteins to the endoplasmic reticulum (ER).</text>
</comment>
<dbReference type="Proteomes" id="UP000094389">
    <property type="component" value="Unassembled WGS sequence"/>
</dbReference>
<dbReference type="InterPro" id="IPR009018">
    <property type="entry name" value="Signal_recog_particle_SRP9/14"/>
</dbReference>
<reference evidence="9 11" key="3">
    <citation type="journal article" date="2016" name="Proc. Natl. Acad. Sci. U.S.A.">
        <title>Comparative genomics of biotechnologically important yeasts.</title>
        <authorList>
            <person name="Riley R."/>
            <person name="Haridas S."/>
            <person name="Wolfe K.H."/>
            <person name="Lopes M.R."/>
            <person name="Hittinger C.T."/>
            <person name="Goeker M."/>
            <person name="Salamov A.A."/>
            <person name="Wisecaver J.H."/>
            <person name="Long T.M."/>
            <person name="Calvey C.H."/>
            <person name="Aerts A.L."/>
            <person name="Barry K.W."/>
            <person name="Choi C."/>
            <person name="Clum A."/>
            <person name="Coughlan A.Y."/>
            <person name="Deshpande S."/>
            <person name="Douglass A.P."/>
            <person name="Hanson S.J."/>
            <person name="Klenk H.-P."/>
            <person name="LaButti K.M."/>
            <person name="Lapidus A."/>
            <person name="Lindquist E.A."/>
            <person name="Lipzen A.M."/>
            <person name="Meier-Kolthoff J.P."/>
            <person name="Ohm R.A."/>
            <person name="Otillar R.P."/>
            <person name="Pangilinan J.L."/>
            <person name="Peng Y."/>
            <person name="Rokas A."/>
            <person name="Rosa C.A."/>
            <person name="Scheuner C."/>
            <person name="Sibirny A.A."/>
            <person name="Slot J.C."/>
            <person name="Stielow J.B."/>
            <person name="Sun H."/>
            <person name="Kurtzman C.P."/>
            <person name="Blackwell M."/>
            <person name="Grigoriev I.V."/>
            <person name="Jeffries T.W."/>
        </authorList>
    </citation>
    <scope>NUCLEOTIDE SEQUENCE [LARGE SCALE GENOMIC DNA]</scope>
    <source>
        <strain evidence="11">ATCC 18201 / CBS 1600 / BCRC 20928 / JCM 3617 / NBRC 0987 / NRRL Y-1542</strain>
        <strain evidence="9">NRRL Y-1542</strain>
    </source>
</reference>
<dbReference type="EMBL" id="CDQK01000007">
    <property type="protein sequence ID" value="CEP25223.1"/>
    <property type="molecule type" value="Genomic_DNA"/>
</dbReference>
<evidence type="ECO:0000313" key="11">
    <source>
        <dbReference type="Proteomes" id="UP000094389"/>
    </source>
</evidence>
<evidence type="ECO:0000256" key="7">
    <source>
        <dbReference type="RuleBase" id="RU368100"/>
    </source>
</evidence>
<reference evidence="10" key="2">
    <citation type="journal article" date="2015" name="J. Biotechnol.">
        <title>The structure of the Cyberlindnera jadinii genome and its relation to Candida utilis analyzed by the occurrence of single nucleotide polymorphisms.</title>
        <authorList>
            <person name="Rupp O."/>
            <person name="Brinkrolf K."/>
            <person name="Buerth C."/>
            <person name="Kunigo M."/>
            <person name="Schneider J."/>
            <person name="Jaenicke S."/>
            <person name="Goesmann A."/>
            <person name="Puehler A."/>
            <person name="Jaeger K.-E."/>
            <person name="Ernst J.F."/>
        </authorList>
    </citation>
    <scope>NUCLEOTIDE SEQUENCE [LARGE SCALE GENOMIC DNA]</scope>
    <source>
        <strain evidence="10">ATCC 18201 / CBS 1600 / BCRC 20928 / JCM 3617 / NBRC 0987 / NRRL Y-1542</strain>
    </source>
</reference>
<dbReference type="GO" id="GO:0006614">
    <property type="term" value="P:SRP-dependent cotranslational protein targeting to membrane"/>
    <property type="evidence" value="ECO:0007669"/>
    <property type="project" value="UniProtKB-UniRule"/>
</dbReference>
<dbReference type="OMA" id="NAPNPKT"/>
<accession>A0A1E4RW53</accession>
<dbReference type="OrthoDB" id="19209at2759"/>
<keyword evidence="6 7" id="KW-0687">Ribonucleoprotein</keyword>
<dbReference type="AlphaFoldDB" id="A0A0H5CA11"/>
<comment type="similarity">
    <text evidence="2 7">Belongs to the SRP14 family.</text>
</comment>
<dbReference type="Proteomes" id="UP000038830">
    <property type="component" value="Unassembled WGS sequence"/>
</dbReference>
<keyword evidence="3 7" id="KW-0963">Cytoplasm</keyword>
<evidence type="ECO:0000256" key="1">
    <source>
        <dbReference type="ARBA" id="ARBA00004496"/>
    </source>
</evidence>
<dbReference type="GO" id="GO:0008312">
    <property type="term" value="F:7S RNA binding"/>
    <property type="evidence" value="ECO:0007669"/>
    <property type="project" value="UniProtKB-UniRule"/>
</dbReference>
<dbReference type="EMBL" id="KV453940">
    <property type="protein sequence ID" value="ODV71499.1"/>
    <property type="molecule type" value="Genomic_DNA"/>
</dbReference>